<dbReference type="Pfam" id="PF00072">
    <property type="entry name" value="Response_reg"/>
    <property type="match status" value="1"/>
</dbReference>
<dbReference type="SMART" id="SM00448">
    <property type="entry name" value="REC"/>
    <property type="match status" value="1"/>
</dbReference>
<dbReference type="RefSeq" id="WP_130460147.1">
    <property type="nucleotide sequence ID" value="NZ_SHKM01000003.1"/>
</dbReference>
<evidence type="ECO:0000256" key="5">
    <source>
        <dbReference type="ARBA" id="ARBA00023163"/>
    </source>
</evidence>
<keyword evidence="5" id="KW-0804">Transcription</keyword>
<gene>
    <name evidence="10" type="ORF">EV678_3099</name>
</gene>
<dbReference type="PRINTS" id="PR01590">
    <property type="entry name" value="HTHFIS"/>
</dbReference>
<organism evidence="10 11">
    <name type="scientific">Azospira oryzae</name>
    <dbReference type="NCBI Taxonomy" id="146939"/>
    <lineage>
        <taxon>Bacteria</taxon>
        <taxon>Pseudomonadati</taxon>
        <taxon>Pseudomonadota</taxon>
        <taxon>Betaproteobacteria</taxon>
        <taxon>Rhodocyclales</taxon>
        <taxon>Rhodocyclaceae</taxon>
        <taxon>Azospira</taxon>
    </lineage>
</organism>
<dbReference type="SMART" id="SM00382">
    <property type="entry name" value="AAA"/>
    <property type="match status" value="1"/>
</dbReference>
<comment type="caution">
    <text evidence="10">The sequence shown here is derived from an EMBL/GenBank/DDBJ whole genome shotgun (WGS) entry which is preliminary data.</text>
</comment>
<dbReference type="InterPro" id="IPR009057">
    <property type="entry name" value="Homeodomain-like_sf"/>
</dbReference>
<evidence type="ECO:0000313" key="10">
    <source>
        <dbReference type="EMBL" id="RZT75912.1"/>
    </source>
</evidence>
<keyword evidence="11" id="KW-1185">Reference proteome</keyword>
<sequence>MPDKSAFPAASSRPLLLIVDDDPLISDTLAYSLASSFEVLTSPSRSHCASLLRQLRQPPDLALVDLGLPPLPHQPDEGFALIGELLAQSPAMRILVLSGQDGEAHGRHARTLGAVDFIAKPADPALLRQALLNSLTFREAAPADSPLLGHSEPMEKLRAQIHHYADSPFPVLIEGESGSGKEIVAHQLHLATGRRDKPYLALNCAAISPTLLEPTLFGHAKGAFTGAAGARSGYFEDAADGTLFLDEIGELPLELQPKLLRVLENGEFQRVGETQSRRSNARIVAATNRDLKREVREGRFRADLYHRLSVFSILVPPLREMGRDRQELLEHFRQRYAQQSHLPPFQLDEPARALWDGYAFPGNVRELRNIVIRLTAKYPGQTVTAEQLAGELDLPQPDTGPRHDQPVTPDIRAAREHLQQAPAGFDLDQHLARWEKAYVEAALQITQGNLSQAARLLGINRTTLHARRDSLERLPSQDQGNEDRHVP</sequence>
<dbReference type="PROSITE" id="PS00688">
    <property type="entry name" value="SIGMA54_INTERACT_3"/>
    <property type="match status" value="1"/>
</dbReference>
<dbReference type="Proteomes" id="UP000292136">
    <property type="component" value="Unassembled WGS sequence"/>
</dbReference>
<accession>A0ABY0IM24</accession>
<dbReference type="CDD" id="cd17535">
    <property type="entry name" value="REC_NarL-like"/>
    <property type="match status" value="1"/>
</dbReference>
<protein>
    <submittedName>
        <fullName evidence="10">Two-component system nitrogen regulation response regulator GlnG</fullName>
    </submittedName>
</protein>
<dbReference type="Pfam" id="PF25601">
    <property type="entry name" value="AAA_lid_14"/>
    <property type="match status" value="1"/>
</dbReference>
<dbReference type="InterPro" id="IPR027417">
    <property type="entry name" value="P-loop_NTPase"/>
</dbReference>
<feature type="region of interest" description="Disordered" evidence="7">
    <location>
        <begin position="468"/>
        <end position="487"/>
    </location>
</feature>
<keyword evidence="1" id="KW-0547">Nucleotide-binding</keyword>
<dbReference type="Pfam" id="PF00158">
    <property type="entry name" value="Sigma54_activat"/>
    <property type="match status" value="1"/>
</dbReference>
<dbReference type="PROSITE" id="PS50045">
    <property type="entry name" value="SIGMA54_INTERACT_4"/>
    <property type="match status" value="1"/>
</dbReference>
<dbReference type="InterPro" id="IPR002078">
    <property type="entry name" value="Sigma_54_int"/>
</dbReference>
<dbReference type="CDD" id="cd00009">
    <property type="entry name" value="AAA"/>
    <property type="match status" value="1"/>
</dbReference>
<dbReference type="SUPFAM" id="SSF52540">
    <property type="entry name" value="P-loop containing nucleoside triphosphate hydrolases"/>
    <property type="match status" value="1"/>
</dbReference>
<dbReference type="Gene3D" id="1.10.8.60">
    <property type="match status" value="1"/>
</dbReference>
<reference evidence="10 11" key="1">
    <citation type="submission" date="2019-02" db="EMBL/GenBank/DDBJ databases">
        <title>Genomic Encyclopedia of Type Strains, Phase IV (KMG-IV): sequencing the most valuable type-strain genomes for metagenomic binning, comparative biology and taxonomic classification.</title>
        <authorList>
            <person name="Goeker M."/>
        </authorList>
    </citation>
    <scope>NUCLEOTIDE SEQUENCE [LARGE SCALE GENOMIC DNA]</scope>
    <source>
        <strain evidence="10 11">DSM 21223</strain>
    </source>
</reference>
<feature type="domain" description="Response regulatory" evidence="9">
    <location>
        <begin position="15"/>
        <end position="135"/>
    </location>
</feature>
<keyword evidence="6" id="KW-0597">Phosphoprotein</keyword>
<dbReference type="PANTHER" id="PTHR32071">
    <property type="entry name" value="TRANSCRIPTIONAL REGULATORY PROTEIN"/>
    <property type="match status" value="1"/>
</dbReference>
<dbReference type="SUPFAM" id="SSF52172">
    <property type="entry name" value="CheY-like"/>
    <property type="match status" value="1"/>
</dbReference>
<keyword evidence="3" id="KW-0805">Transcription regulation</keyword>
<evidence type="ECO:0000256" key="6">
    <source>
        <dbReference type="PROSITE-ProRule" id="PRU00169"/>
    </source>
</evidence>
<dbReference type="InterPro" id="IPR025944">
    <property type="entry name" value="Sigma_54_int_dom_CS"/>
</dbReference>
<proteinExistence type="predicted"/>
<dbReference type="InterPro" id="IPR001789">
    <property type="entry name" value="Sig_transdc_resp-reg_receiver"/>
</dbReference>
<dbReference type="EMBL" id="SHKM01000003">
    <property type="protein sequence ID" value="RZT75912.1"/>
    <property type="molecule type" value="Genomic_DNA"/>
</dbReference>
<dbReference type="InterPro" id="IPR025662">
    <property type="entry name" value="Sigma_54_int_dom_ATP-bd_1"/>
</dbReference>
<dbReference type="Gene3D" id="3.40.50.300">
    <property type="entry name" value="P-loop containing nucleotide triphosphate hydrolases"/>
    <property type="match status" value="1"/>
</dbReference>
<dbReference type="InterPro" id="IPR003593">
    <property type="entry name" value="AAA+_ATPase"/>
</dbReference>
<keyword evidence="4" id="KW-0238">DNA-binding</keyword>
<evidence type="ECO:0000256" key="1">
    <source>
        <dbReference type="ARBA" id="ARBA00022741"/>
    </source>
</evidence>
<dbReference type="InterPro" id="IPR002197">
    <property type="entry name" value="HTH_Fis"/>
</dbReference>
<feature type="modified residue" description="4-aspartylphosphate" evidence="6">
    <location>
        <position position="65"/>
    </location>
</feature>
<evidence type="ECO:0000256" key="4">
    <source>
        <dbReference type="ARBA" id="ARBA00023125"/>
    </source>
</evidence>
<feature type="domain" description="Sigma-54 factor interaction" evidence="8">
    <location>
        <begin position="147"/>
        <end position="376"/>
    </location>
</feature>
<dbReference type="Pfam" id="PF02954">
    <property type="entry name" value="HTH_8"/>
    <property type="match status" value="1"/>
</dbReference>
<dbReference type="SUPFAM" id="SSF46689">
    <property type="entry name" value="Homeodomain-like"/>
    <property type="match status" value="1"/>
</dbReference>
<evidence type="ECO:0000259" key="8">
    <source>
        <dbReference type="PROSITE" id="PS50045"/>
    </source>
</evidence>
<evidence type="ECO:0000259" key="9">
    <source>
        <dbReference type="PROSITE" id="PS50110"/>
    </source>
</evidence>
<evidence type="ECO:0000313" key="11">
    <source>
        <dbReference type="Proteomes" id="UP000292136"/>
    </source>
</evidence>
<keyword evidence="2" id="KW-0067">ATP-binding</keyword>
<dbReference type="Gene3D" id="3.40.50.2300">
    <property type="match status" value="1"/>
</dbReference>
<dbReference type="InterPro" id="IPR011006">
    <property type="entry name" value="CheY-like_superfamily"/>
</dbReference>
<dbReference type="PROSITE" id="PS50110">
    <property type="entry name" value="RESPONSE_REGULATORY"/>
    <property type="match status" value="1"/>
</dbReference>
<evidence type="ECO:0000256" key="3">
    <source>
        <dbReference type="ARBA" id="ARBA00023015"/>
    </source>
</evidence>
<dbReference type="PANTHER" id="PTHR32071:SF117">
    <property type="entry name" value="PTS-DEPENDENT DIHYDROXYACETONE KINASE OPERON REGULATORY PROTEIN-RELATED"/>
    <property type="match status" value="1"/>
</dbReference>
<evidence type="ECO:0000256" key="2">
    <source>
        <dbReference type="ARBA" id="ARBA00022840"/>
    </source>
</evidence>
<name>A0ABY0IM24_9RHOO</name>
<evidence type="ECO:0000256" key="7">
    <source>
        <dbReference type="SAM" id="MobiDB-lite"/>
    </source>
</evidence>
<dbReference type="Gene3D" id="1.10.10.60">
    <property type="entry name" value="Homeodomain-like"/>
    <property type="match status" value="1"/>
</dbReference>
<dbReference type="PROSITE" id="PS00675">
    <property type="entry name" value="SIGMA54_INTERACT_1"/>
    <property type="match status" value="1"/>
</dbReference>
<dbReference type="InterPro" id="IPR058245">
    <property type="entry name" value="NreC/VraR/RcsB-like_REC"/>
</dbReference>
<dbReference type="InterPro" id="IPR058031">
    <property type="entry name" value="AAA_lid_NorR"/>
</dbReference>